<keyword evidence="2" id="KW-1185">Reference proteome</keyword>
<accession>A0ABP0ICD7</accession>
<comment type="caution">
    <text evidence="1">The sequence shown here is derived from an EMBL/GenBank/DDBJ whole genome shotgun (WGS) entry which is preliminary data.</text>
</comment>
<dbReference type="PANTHER" id="PTHR15441">
    <property type="entry name" value="RIBONUCLEASE P PROTEIN SUBUNIT P14"/>
    <property type="match status" value="1"/>
</dbReference>
<dbReference type="SUPFAM" id="SSF160350">
    <property type="entry name" value="Rnp2-like"/>
    <property type="match status" value="1"/>
</dbReference>
<dbReference type="EMBL" id="CAXAMM010003514">
    <property type="protein sequence ID" value="CAK9000242.1"/>
    <property type="molecule type" value="Genomic_DNA"/>
</dbReference>
<name>A0ABP0ICD7_9DINO</name>
<evidence type="ECO:0000313" key="2">
    <source>
        <dbReference type="Proteomes" id="UP001642464"/>
    </source>
</evidence>
<protein>
    <submittedName>
        <fullName evidence="1">Uncharacterized protein</fullName>
    </submittedName>
</protein>
<sequence length="208" mass="23208">MVAQKRRYLLFEVLGSTRAASEDELMRAFREALEADWGQLLEAQANLRMLYWSPVVHLGILRIPTRVAQQLRASLTLLSKLTGVPVQLRVANCRPIPSFPVLENHHKVSQMMAHLQWFPASSVCSLSIIPAQPEHGCREDEITLGYVSFMILDQQMWSVSGLCFRSKHLRCTASVAHCLPRNAMVISCCESGNGAPCNGPAQLQIARL</sequence>
<organism evidence="1 2">
    <name type="scientific">Durusdinium trenchii</name>
    <dbReference type="NCBI Taxonomy" id="1381693"/>
    <lineage>
        <taxon>Eukaryota</taxon>
        <taxon>Sar</taxon>
        <taxon>Alveolata</taxon>
        <taxon>Dinophyceae</taxon>
        <taxon>Suessiales</taxon>
        <taxon>Symbiodiniaceae</taxon>
        <taxon>Durusdinium</taxon>
    </lineage>
</organism>
<gene>
    <name evidence="1" type="ORF">SCF082_LOCUS6410</name>
</gene>
<dbReference type="Gene3D" id="3.30.70.3250">
    <property type="entry name" value="Ribonuclease P, Pop5 subunit"/>
    <property type="match status" value="1"/>
</dbReference>
<dbReference type="Proteomes" id="UP001642464">
    <property type="component" value="Unassembled WGS sequence"/>
</dbReference>
<evidence type="ECO:0000313" key="1">
    <source>
        <dbReference type="EMBL" id="CAK9000242.1"/>
    </source>
</evidence>
<reference evidence="1 2" key="1">
    <citation type="submission" date="2024-02" db="EMBL/GenBank/DDBJ databases">
        <authorList>
            <person name="Chen Y."/>
            <person name="Shah S."/>
            <person name="Dougan E. K."/>
            <person name="Thang M."/>
            <person name="Chan C."/>
        </authorList>
    </citation>
    <scope>NUCLEOTIDE SEQUENCE [LARGE SCALE GENOMIC DNA]</scope>
</reference>
<proteinExistence type="predicted"/>
<dbReference type="PANTHER" id="PTHR15441:SF2">
    <property type="entry name" value="RIBONUCLEASE P_MRP PROTEIN SUBUNIT POP5"/>
    <property type="match status" value="1"/>
</dbReference>
<dbReference type="InterPro" id="IPR002759">
    <property type="entry name" value="Pop5/Rpp14/Rnp2-like"/>
</dbReference>
<dbReference type="InterPro" id="IPR038085">
    <property type="entry name" value="Rnp2-like_sf"/>
</dbReference>
<dbReference type="Pfam" id="PF01900">
    <property type="entry name" value="RNase_P_Rpp14"/>
    <property type="match status" value="1"/>
</dbReference>